<name>A0A8T0I894_CERPU</name>
<comment type="caution">
    <text evidence="2">The sequence shown here is derived from an EMBL/GenBank/DDBJ whole genome shotgun (WGS) entry which is preliminary data.</text>
</comment>
<evidence type="ECO:0000313" key="3">
    <source>
        <dbReference type="Proteomes" id="UP000822688"/>
    </source>
</evidence>
<keyword evidence="1" id="KW-0732">Signal</keyword>
<accession>A0A8T0I894</accession>
<evidence type="ECO:0000313" key="2">
    <source>
        <dbReference type="EMBL" id="KAG0579297.1"/>
    </source>
</evidence>
<reference evidence="2" key="1">
    <citation type="submission" date="2020-06" db="EMBL/GenBank/DDBJ databases">
        <title>WGS assembly of Ceratodon purpureus strain R40.</title>
        <authorList>
            <person name="Carey S.B."/>
            <person name="Jenkins J."/>
            <person name="Shu S."/>
            <person name="Lovell J.T."/>
            <person name="Sreedasyam A."/>
            <person name="Maumus F."/>
            <person name="Tiley G.P."/>
            <person name="Fernandez-Pozo N."/>
            <person name="Barry K."/>
            <person name="Chen C."/>
            <person name="Wang M."/>
            <person name="Lipzen A."/>
            <person name="Daum C."/>
            <person name="Saski C.A."/>
            <person name="Payton A.C."/>
            <person name="Mcbreen J.C."/>
            <person name="Conrad R.E."/>
            <person name="Kollar L.M."/>
            <person name="Olsson S."/>
            <person name="Huttunen S."/>
            <person name="Landis J.B."/>
            <person name="Wickett N.J."/>
            <person name="Johnson M.G."/>
            <person name="Rensing S.A."/>
            <person name="Grimwood J."/>
            <person name="Schmutz J."/>
            <person name="Mcdaniel S.F."/>
        </authorList>
    </citation>
    <scope>NUCLEOTIDE SEQUENCE</scope>
    <source>
        <strain evidence="2">R40</strain>
    </source>
</reference>
<protein>
    <recommendedName>
        <fullName evidence="4">Secreted protein</fullName>
    </recommendedName>
</protein>
<dbReference type="Proteomes" id="UP000822688">
    <property type="component" value="Chromosome 4"/>
</dbReference>
<dbReference type="AlphaFoldDB" id="A0A8T0I894"/>
<feature type="chain" id="PRO_5035755410" description="Secreted protein" evidence="1">
    <location>
        <begin position="17"/>
        <end position="67"/>
    </location>
</feature>
<organism evidence="2 3">
    <name type="scientific">Ceratodon purpureus</name>
    <name type="common">Fire moss</name>
    <name type="synonym">Dicranum purpureum</name>
    <dbReference type="NCBI Taxonomy" id="3225"/>
    <lineage>
        <taxon>Eukaryota</taxon>
        <taxon>Viridiplantae</taxon>
        <taxon>Streptophyta</taxon>
        <taxon>Embryophyta</taxon>
        <taxon>Bryophyta</taxon>
        <taxon>Bryophytina</taxon>
        <taxon>Bryopsida</taxon>
        <taxon>Dicranidae</taxon>
        <taxon>Pseudoditrichales</taxon>
        <taxon>Ditrichaceae</taxon>
        <taxon>Ceratodon</taxon>
    </lineage>
</organism>
<evidence type="ECO:0000256" key="1">
    <source>
        <dbReference type="SAM" id="SignalP"/>
    </source>
</evidence>
<evidence type="ECO:0008006" key="4">
    <source>
        <dbReference type="Google" id="ProtNLM"/>
    </source>
</evidence>
<keyword evidence="3" id="KW-1185">Reference proteome</keyword>
<dbReference type="EMBL" id="CM026424">
    <property type="protein sequence ID" value="KAG0579297.1"/>
    <property type="molecule type" value="Genomic_DNA"/>
</dbReference>
<feature type="signal peptide" evidence="1">
    <location>
        <begin position="1"/>
        <end position="16"/>
    </location>
</feature>
<proteinExistence type="predicted"/>
<gene>
    <name evidence="2" type="ORF">KC19_4G088900</name>
</gene>
<sequence>MLCTLLAALAMLPLRGEDFSIALRVEFVSTLHLCLTNMLCPASFRNAANATCGRKYSLDRPSFISFF</sequence>